<keyword evidence="1" id="KW-0472">Membrane</keyword>
<dbReference type="Pfam" id="PF05751">
    <property type="entry name" value="FixH"/>
    <property type="match status" value="1"/>
</dbReference>
<sequence length="167" mass="18498">MSVKTRADGWWYPYIFVAGFVVVIAVNGALAYFATSTFNGLETQNAYEKGRLYNQTIAKEEAQKALGWTLTLTSTPKPHDPPGTGYPAELVITAVGPDGRPVDGLQVQAEVRRPAVDGLDREVTLGRRDSGIYGQTVVLPEPGQWEVRILATRGEDEYRLRDRIFVK</sequence>
<reference evidence="2 3" key="1">
    <citation type="submission" date="2017-09" db="EMBL/GenBank/DDBJ databases">
        <authorList>
            <person name="Ehlers B."/>
            <person name="Leendertz F.H."/>
        </authorList>
    </citation>
    <scope>NUCLEOTIDE SEQUENCE [LARGE SCALE GENOMIC DNA]</scope>
    <source>
        <strain evidence="2 3">USBA 140</strain>
    </source>
</reference>
<feature type="transmembrane region" description="Helical" evidence="1">
    <location>
        <begin position="12"/>
        <end position="34"/>
    </location>
</feature>
<accession>A0A286GAS6</accession>
<dbReference type="EMBL" id="OCNJ01000002">
    <property type="protein sequence ID" value="SOD92114.1"/>
    <property type="molecule type" value="Genomic_DNA"/>
</dbReference>
<name>A0A286GAS6_9PROT</name>
<evidence type="ECO:0000313" key="2">
    <source>
        <dbReference type="EMBL" id="SOD92114.1"/>
    </source>
</evidence>
<dbReference type="InterPro" id="IPR008620">
    <property type="entry name" value="FixH"/>
</dbReference>
<proteinExistence type="predicted"/>
<keyword evidence="1" id="KW-1133">Transmembrane helix</keyword>
<dbReference type="OrthoDB" id="1495896at2"/>
<keyword evidence="1" id="KW-0812">Transmembrane</keyword>
<gene>
    <name evidence="2" type="ORF">SAMN05421508_102272</name>
</gene>
<protein>
    <submittedName>
        <fullName evidence="2">Nitrogen fixation protein FixH</fullName>
    </submittedName>
</protein>
<dbReference type="AlphaFoldDB" id="A0A286GAS6"/>
<dbReference type="Proteomes" id="UP000219621">
    <property type="component" value="Unassembled WGS sequence"/>
</dbReference>
<evidence type="ECO:0000313" key="3">
    <source>
        <dbReference type="Proteomes" id="UP000219621"/>
    </source>
</evidence>
<dbReference type="RefSeq" id="WP_097278033.1">
    <property type="nucleotide sequence ID" value="NZ_OCNJ01000002.1"/>
</dbReference>
<organism evidence="2 3">
    <name type="scientific">Caenispirillum bisanense</name>
    <dbReference type="NCBI Taxonomy" id="414052"/>
    <lineage>
        <taxon>Bacteria</taxon>
        <taxon>Pseudomonadati</taxon>
        <taxon>Pseudomonadota</taxon>
        <taxon>Alphaproteobacteria</taxon>
        <taxon>Rhodospirillales</taxon>
        <taxon>Novispirillaceae</taxon>
        <taxon>Caenispirillum</taxon>
    </lineage>
</organism>
<keyword evidence="3" id="KW-1185">Reference proteome</keyword>
<evidence type="ECO:0000256" key="1">
    <source>
        <dbReference type="SAM" id="Phobius"/>
    </source>
</evidence>